<reference evidence="13" key="2">
    <citation type="submission" date="2021-04" db="EMBL/GenBank/DDBJ databases">
        <authorList>
            <person name="Gilroy R."/>
        </authorList>
    </citation>
    <scope>NUCLEOTIDE SEQUENCE</scope>
    <source>
        <strain evidence="13">ChiGjej4B4-7305</strain>
    </source>
</reference>
<dbReference type="EMBL" id="DXBY01000089">
    <property type="protein sequence ID" value="HIZ35240.1"/>
    <property type="molecule type" value="Genomic_DNA"/>
</dbReference>
<feature type="transmembrane region" description="Helical" evidence="11">
    <location>
        <begin position="98"/>
        <end position="119"/>
    </location>
</feature>
<evidence type="ECO:0000256" key="6">
    <source>
        <dbReference type="ARBA" id="ARBA00023015"/>
    </source>
</evidence>
<evidence type="ECO:0000256" key="5">
    <source>
        <dbReference type="ARBA" id="ARBA00022989"/>
    </source>
</evidence>
<evidence type="ECO:0000256" key="1">
    <source>
        <dbReference type="ARBA" id="ARBA00004167"/>
    </source>
</evidence>
<evidence type="ECO:0000313" key="13">
    <source>
        <dbReference type="EMBL" id="HIZ35240.1"/>
    </source>
</evidence>
<keyword evidence="6" id="KW-0805">Transcription regulation</keyword>
<keyword evidence="8" id="KW-0804">Transcription</keyword>
<gene>
    <name evidence="13" type="ORF">H9815_05645</name>
</gene>
<comment type="subcellular location">
    <subcellularLocation>
        <location evidence="2">Cell membrane</location>
    </subcellularLocation>
    <subcellularLocation>
        <location evidence="1">Membrane</location>
        <topology evidence="1">Single-pass membrane protein</topology>
    </subcellularLocation>
</comment>
<evidence type="ECO:0000256" key="4">
    <source>
        <dbReference type="ARBA" id="ARBA00022692"/>
    </source>
</evidence>
<evidence type="ECO:0000256" key="8">
    <source>
        <dbReference type="ARBA" id="ARBA00023163"/>
    </source>
</evidence>
<comment type="caution">
    <text evidence="13">The sequence shown here is derived from an EMBL/GenBank/DDBJ whole genome shotgun (WGS) entry which is preliminary data.</text>
</comment>
<keyword evidence="7 11" id="KW-0472">Membrane</keyword>
<dbReference type="Gene3D" id="1.10.10.1320">
    <property type="entry name" value="Anti-sigma factor, zinc-finger domain"/>
    <property type="match status" value="1"/>
</dbReference>
<sequence>MVNEPHPRELLGAWAVDAVDDVERRAVERLLREDPDAAVEARELQEVVGRLAGTAAAEPPATLRDRVLGAIEDAPQERAPGRTPAHAARRATPRRRQLRWWAAAAAVLAAVAVPTGIAIQQEQRAARAEDQVQAITEALAESDAVLVTAPVTGGGHAAMVRSADGALVALRDLPALTDRDYQLWLIEDDVPSSAGVLSARDGLATAQVSDTPAGAALAVTIEPTGGSTQPTSDPVVVLSSS</sequence>
<evidence type="ECO:0000313" key="14">
    <source>
        <dbReference type="Proteomes" id="UP000824037"/>
    </source>
</evidence>
<dbReference type="Pfam" id="PF10099">
    <property type="entry name" value="RskA_C"/>
    <property type="match status" value="1"/>
</dbReference>
<evidence type="ECO:0000256" key="11">
    <source>
        <dbReference type="SAM" id="Phobius"/>
    </source>
</evidence>
<evidence type="ECO:0000256" key="2">
    <source>
        <dbReference type="ARBA" id="ARBA00004236"/>
    </source>
</evidence>
<keyword evidence="3" id="KW-1003">Cell membrane</keyword>
<dbReference type="InterPro" id="IPR051474">
    <property type="entry name" value="Anti-sigma-K/W_factor"/>
</dbReference>
<dbReference type="InterPro" id="IPR041916">
    <property type="entry name" value="Anti_sigma_zinc_sf"/>
</dbReference>
<dbReference type="Proteomes" id="UP000824037">
    <property type="component" value="Unassembled WGS sequence"/>
</dbReference>
<dbReference type="GO" id="GO:0006417">
    <property type="term" value="P:regulation of translation"/>
    <property type="evidence" value="ECO:0007669"/>
    <property type="project" value="TreeGrafter"/>
</dbReference>
<name>A0A9D2J352_9MICO</name>
<dbReference type="AlphaFoldDB" id="A0A9D2J352"/>
<dbReference type="PANTHER" id="PTHR37461">
    <property type="entry name" value="ANTI-SIGMA-K FACTOR RSKA"/>
    <property type="match status" value="1"/>
</dbReference>
<dbReference type="GO" id="GO:0005886">
    <property type="term" value="C:plasma membrane"/>
    <property type="evidence" value="ECO:0007669"/>
    <property type="project" value="UniProtKB-SubCell"/>
</dbReference>
<proteinExistence type="predicted"/>
<dbReference type="InterPro" id="IPR018764">
    <property type="entry name" value="RskA_C"/>
</dbReference>
<feature type="domain" description="Anti-sigma K factor RskA C-terminal" evidence="12">
    <location>
        <begin position="101"/>
        <end position="235"/>
    </location>
</feature>
<evidence type="ECO:0000256" key="3">
    <source>
        <dbReference type="ARBA" id="ARBA00022475"/>
    </source>
</evidence>
<accession>A0A9D2J352</accession>
<keyword evidence="4 11" id="KW-0812">Transmembrane</keyword>
<evidence type="ECO:0000256" key="9">
    <source>
        <dbReference type="ARBA" id="ARBA00029829"/>
    </source>
</evidence>
<evidence type="ECO:0000256" key="10">
    <source>
        <dbReference type="ARBA" id="ARBA00030803"/>
    </source>
</evidence>
<dbReference type="PANTHER" id="PTHR37461:SF1">
    <property type="entry name" value="ANTI-SIGMA-K FACTOR RSKA"/>
    <property type="match status" value="1"/>
</dbReference>
<evidence type="ECO:0000256" key="7">
    <source>
        <dbReference type="ARBA" id="ARBA00023136"/>
    </source>
</evidence>
<dbReference type="GO" id="GO:0016989">
    <property type="term" value="F:sigma factor antagonist activity"/>
    <property type="evidence" value="ECO:0007669"/>
    <property type="project" value="TreeGrafter"/>
</dbReference>
<keyword evidence="5 11" id="KW-1133">Transmembrane helix</keyword>
<organism evidence="13 14">
    <name type="scientific">Candidatus Ruania gallistercoris</name>
    <dbReference type="NCBI Taxonomy" id="2838746"/>
    <lineage>
        <taxon>Bacteria</taxon>
        <taxon>Bacillati</taxon>
        <taxon>Actinomycetota</taxon>
        <taxon>Actinomycetes</taxon>
        <taxon>Micrococcales</taxon>
        <taxon>Ruaniaceae</taxon>
        <taxon>Ruania</taxon>
    </lineage>
</organism>
<protein>
    <recommendedName>
        <fullName evidence="10">Regulator of SigK</fullName>
    </recommendedName>
    <alternativeName>
        <fullName evidence="9">Sigma-K anti-sigma factor RskA</fullName>
    </alternativeName>
</protein>
<evidence type="ECO:0000259" key="12">
    <source>
        <dbReference type="Pfam" id="PF10099"/>
    </source>
</evidence>
<reference evidence="13" key="1">
    <citation type="journal article" date="2021" name="PeerJ">
        <title>Extensive microbial diversity within the chicken gut microbiome revealed by metagenomics and culture.</title>
        <authorList>
            <person name="Gilroy R."/>
            <person name="Ravi A."/>
            <person name="Getino M."/>
            <person name="Pursley I."/>
            <person name="Horton D.L."/>
            <person name="Alikhan N.F."/>
            <person name="Baker D."/>
            <person name="Gharbi K."/>
            <person name="Hall N."/>
            <person name="Watson M."/>
            <person name="Adriaenssens E.M."/>
            <person name="Foster-Nyarko E."/>
            <person name="Jarju S."/>
            <person name="Secka A."/>
            <person name="Antonio M."/>
            <person name="Oren A."/>
            <person name="Chaudhuri R.R."/>
            <person name="La Ragione R."/>
            <person name="Hildebrand F."/>
            <person name="Pallen M.J."/>
        </authorList>
    </citation>
    <scope>NUCLEOTIDE SEQUENCE</scope>
    <source>
        <strain evidence="13">ChiGjej4B4-7305</strain>
    </source>
</reference>